<dbReference type="PROSITE" id="PS50956">
    <property type="entry name" value="HTH_ASNC_2"/>
    <property type="match status" value="1"/>
</dbReference>
<dbReference type="EMBL" id="SSMC01000003">
    <property type="protein sequence ID" value="THD66845.1"/>
    <property type="molecule type" value="Genomic_DNA"/>
</dbReference>
<keyword evidence="3" id="KW-0804">Transcription</keyword>
<dbReference type="Pfam" id="PF13412">
    <property type="entry name" value="HTH_24"/>
    <property type="match status" value="1"/>
</dbReference>
<dbReference type="InterPro" id="IPR000485">
    <property type="entry name" value="AsnC-type_HTH_dom"/>
</dbReference>
<gene>
    <name evidence="5" type="ORF">E7Z59_12000</name>
</gene>
<dbReference type="CDD" id="cd00090">
    <property type="entry name" value="HTH_ARSR"/>
    <property type="match status" value="1"/>
</dbReference>
<evidence type="ECO:0000256" key="2">
    <source>
        <dbReference type="ARBA" id="ARBA00023125"/>
    </source>
</evidence>
<evidence type="ECO:0000256" key="3">
    <source>
        <dbReference type="ARBA" id="ARBA00023163"/>
    </source>
</evidence>
<dbReference type="PRINTS" id="PR00033">
    <property type="entry name" value="HTHASNC"/>
</dbReference>
<accession>A0A4S3LZV6</accession>
<dbReference type="Gene3D" id="3.30.70.920">
    <property type="match status" value="1"/>
</dbReference>
<dbReference type="PANTHER" id="PTHR30154:SF34">
    <property type="entry name" value="TRANSCRIPTIONAL REGULATOR AZLB"/>
    <property type="match status" value="1"/>
</dbReference>
<dbReference type="SMART" id="SM00344">
    <property type="entry name" value="HTH_ASNC"/>
    <property type="match status" value="1"/>
</dbReference>
<dbReference type="Gene3D" id="1.10.10.10">
    <property type="entry name" value="Winged helix-like DNA-binding domain superfamily/Winged helix DNA-binding domain"/>
    <property type="match status" value="1"/>
</dbReference>
<name>A0A4S3LZV6_9FLAO</name>
<reference evidence="5 6" key="1">
    <citation type="submission" date="2019-04" db="EMBL/GenBank/DDBJ databases">
        <title>Draft genome sequence of Robertkochia marina CC-AMO-30D.</title>
        <authorList>
            <person name="Hameed A."/>
            <person name="Lin S.-Y."/>
            <person name="Shahina M."/>
            <person name="Lai W.-A."/>
            <person name="Young C.-C."/>
        </authorList>
    </citation>
    <scope>NUCLEOTIDE SEQUENCE [LARGE SCALE GENOMIC DNA]</scope>
    <source>
        <strain evidence="5 6">CC-AMO-30D</strain>
    </source>
</reference>
<dbReference type="InterPro" id="IPR019888">
    <property type="entry name" value="Tscrpt_reg_AsnC-like"/>
</dbReference>
<keyword evidence="6" id="KW-1185">Reference proteome</keyword>
<dbReference type="InterPro" id="IPR019887">
    <property type="entry name" value="Tscrpt_reg_AsnC/Lrp_C"/>
</dbReference>
<proteinExistence type="predicted"/>
<evidence type="ECO:0000256" key="1">
    <source>
        <dbReference type="ARBA" id="ARBA00023015"/>
    </source>
</evidence>
<keyword evidence="1" id="KW-0805">Transcription regulation</keyword>
<dbReference type="GO" id="GO:0005829">
    <property type="term" value="C:cytosol"/>
    <property type="evidence" value="ECO:0007669"/>
    <property type="project" value="TreeGrafter"/>
</dbReference>
<dbReference type="InterPro" id="IPR036388">
    <property type="entry name" value="WH-like_DNA-bd_sf"/>
</dbReference>
<dbReference type="SUPFAM" id="SSF54909">
    <property type="entry name" value="Dimeric alpha+beta barrel"/>
    <property type="match status" value="1"/>
</dbReference>
<dbReference type="SUPFAM" id="SSF46785">
    <property type="entry name" value="Winged helix' DNA-binding domain"/>
    <property type="match status" value="1"/>
</dbReference>
<dbReference type="GO" id="GO:0043565">
    <property type="term" value="F:sequence-specific DNA binding"/>
    <property type="evidence" value="ECO:0007669"/>
    <property type="project" value="InterPro"/>
</dbReference>
<dbReference type="OrthoDB" id="9800326at2"/>
<protein>
    <submittedName>
        <fullName evidence="5">Lrp/AsnC family transcriptional regulator</fullName>
    </submittedName>
</protein>
<organism evidence="5 6">
    <name type="scientific">Robertkochia marina</name>
    <dbReference type="NCBI Taxonomy" id="1227945"/>
    <lineage>
        <taxon>Bacteria</taxon>
        <taxon>Pseudomonadati</taxon>
        <taxon>Bacteroidota</taxon>
        <taxon>Flavobacteriia</taxon>
        <taxon>Flavobacteriales</taxon>
        <taxon>Flavobacteriaceae</taxon>
        <taxon>Robertkochia</taxon>
    </lineage>
</organism>
<dbReference type="InterPro" id="IPR036390">
    <property type="entry name" value="WH_DNA-bd_sf"/>
</dbReference>
<feature type="domain" description="HTH asnC-type" evidence="4">
    <location>
        <begin position="1"/>
        <end position="61"/>
    </location>
</feature>
<evidence type="ECO:0000259" key="4">
    <source>
        <dbReference type="PROSITE" id="PS50956"/>
    </source>
</evidence>
<dbReference type="AlphaFoldDB" id="A0A4S3LZV6"/>
<dbReference type="GO" id="GO:0043200">
    <property type="term" value="P:response to amino acid"/>
    <property type="evidence" value="ECO:0007669"/>
    <property type="project" value="TreeGrafter"/>
</dbReference>
<dbReference type="Proteomes" id="UP000305939">
    <property type="component" value="Unassembled WGS sequence"/>
</dbReference>
<dbReference type="PANTHER" id="PTHR30154">
    <property type="entry name" value="LEUCINE-RESPONSIVE REGULATORY PROTEIN"/>
    <property type="match status" value="1"/>
</dbReference>
<evidence type="ECO:0000313" key="5">
    <source>
        <dbReference type="EMBL" id="THD66845.1"/>
    </source>
</evidence>
<keyword evidence="2" id="KW-0238">DNA-binding</keyword>
<sequence>MDRTDRKILIALQQERQNTKEIAAKVGLSVTPTYERIKKLEQQGIIKGYVALLDREKIGKRVVAYCQVTLLKHQKGLINTFEQEIQTFPEIMECHHVSGGFDFLLKIAVSDIKEFHQFINEKLSVLEGISNIHSSFVMNSVKESTAYKL</sequence>
<dbReference type="InterPro" id="IPR011008">
    <property type="entry name" value="Dimeric_a/b-barrel"/>
</dbReference>
<evidence type="ECO:0000313" key="6">
    <source>
        <dbReference type="Proteomes" id="UP000305939"/>
    </source>
</evidence>
<dbReference type="GO" id="GO:0006355">
    <property type="term" value="P:regulation of DNA-templated transcription"/>
    <property type="evidence" value="ECO:0007669"/>
    <property type="project" value="UniProtKB-ARBA"/>
</dbReference>
<dbReference type="InterPro" id="IPR011991">
    <property type="entry name" value="ArsR-like_HTH"/>
</dbReference>
<comment type="caution">
    <text evidence="5">The sequence shown here is derived from an EMBL/GenBank/DDBJ whole genome shotgun (WGS) entry which is preliminary data.</text>
</comment>
<dbReference type="Pfam" id="PF01037">
    <property type="entry name" value="AsnC_trans_reg"/>
    <property type="match status" value="1"/>
</dbReference>